<accession>A0ABX1PCX2</accession>
<evidence type="ECO:0000313" key="1">
    <source>
        <dbReference type="EMBL" id="NMG21406.1"/>
    </source>
</evidence>
<gene>
    <name evidence="1" type="ORF">DP116_18905</name>
</gene>
<dbReference type="Proteomes" id="UP000718564">
    <property type="component" value="Unassembled WGS sequence"/>
</dbReference>
<comment type="caution">
    <text evidence="1">The sequence shown here is derived from an EMBL/GenBank/DDBJ whole genome shotgun (WGS) entry which is preliminary data.</text>
</comment>
<dbReference type="EMBL" id="QMEB01000160">
    <property type="protein sequence ID" value="NMG21406.1"/>
    <property type="molecule type" value="Genomic_DNA"/>
</dbReference>
<organism evidence="1 2">
    <name type="scientific">Brasilonema bromeliae SPC951</name>
    <dbReference type="NCBI Taxonomy" id="385972"/>
    <lineage>
        <taxon>Bacteria</taxon>
        <taxon>Bacillati</taxon>
        <taxon>Cyanobacteriota</taxon>
        <taxon>Cyanophyceae</taxon>
        <taxon>Nostocales</taxon>
        <taxon>Scytonemataceae</taxon>
        <taxon>Brasilonema</taxon>
        <taxon>Bromeliae group (in: Brasilonema)</taxon>
    </lineage>
</organism>
<evidence type="ECO:0000313" key="2">
    <source>
        <dbReference type="Proteomes" id="UP000718564"/>
    </source>
</evidence>
<sequence>MKHTEQFLTLAQLRQKLTEVLETITPEVIIFITSYDFIRQALFSASMALYGQAIIKNWYYKLGF</sequence>
<keyword evidence="2" id="KW-1185">Reference proteome</keyword>
<name>A0ABX1PCX2_9CYAN</name>
<dbReference type="RefSeq" id="WP_169156643.1">
    <property type="nucleotide sequence ID" value="NZ_CAWPJE010000153.1"/>
</dbReference>
<proteinExistence type="predicted"/>
<reference evidence="1 2" key="1">
    <citation type="submission" date="2018-06" db="EMBL/GenBank/DDBJ databases">
        <title>Comparative genomics of Brasilonema spp. strains.</title>
        <authorList>
            <person name="Alvarenga D.O."/>
            <person name="Fiore M.F."/>
            <person name="Varani A.M."/>
        </authorList>
    </citation>
    <scope>NUCLEOTIDE SEQUENCE [LARGE SCALE GENOMIC DNA]</scope>
    <source>
        <strain evidence="1 2">SPC951</strain>
    </source>
</reference>
<protein>
    <submittedName>
        <fullName evidence="1">Uncharacterized protein</fullName>
    </submittedName>
</protein>